<evidence type="ECO:0000313" key="1">
    <source>
        <dbReference type="EMBL" id="MEG3183144.1"/>
    </source>
</evidence>
<comment type="caution">
    <text evidence="1">The sequence shown here is derived from an EMBL/GenBank/DDBJ whole genome shotgun (WGS) entry which is preliminary data.</text>
</comment>
<reference evidence="1 2" key="1">
    <citation type="journal article" date="2016" name="Int. J. Syst. Evol. Microbiol.">
        <title>Lysobacter erysipheiresistens sp. nov., an antagonist of powdery mildew, isolated from tobacco-cultivated soil.</title>
        <authorList>
            <person name="Xie B."/>
            <person name="Li T."/>
            <person name="Lin X."/>
            <person name="Wang C.J."/>
            <person name="Chen Y.J."/>
            <person name="Liu W.J."/>
            <person name="Zhao Z.W."/>
        </authorList>
    </citation>
    <scope>NUCLEOTIDE SEQUENCE [LARGE SCALE GENOMIC DNA]</scope>
    <source>
        <strain evidence="1 2">RS-LYSO-3</strain>
    </source>
</reference>
<gene>
    <name evidence="1" type="ORF">SNE34_03840</name>
</gene>
<organism evidence="1 2">
    <name type="scientific">Novilysobacter erysipheiresistens</name>
    <dbReference type="NCBI Taxonomy" id="1749332"/>
    <lineage>
        <taxon>Bacteria</taxon>
        <taxon>Pseudomonadati</taxon>
        <taxon>Pseudomonadota</taxon>
        <taxon>Gammaproteobacteria</taxon>
        <taxon>Lysobacterales</taxon>
        <taxon>Lysobacteraceae</taxon>
        <taxon>Novilysobacter</taxon>
    </lineage>
</organism>
<protein>
    <submittedName>
        <fullName evidence="1">Uncharacterized protein</fullName>
    </submittedName>
</protein>
<evidence type="ECO:0000313" key="2">
    <source>
        <dbReference type="Proteomes" id="UP001355056"/>
    </source>
</evidence>
<dbReference type="EMBL" id="JAXGFP010000002">
    <property type="protein sequence ID" value="MEG3183144.1"/>
    <property type="molecule type" value="Genomic_DNA"/>
</dbReference>
<dbReference type="Proteomes" id="UP001355056">
    <property type="component" value="Unassembled WGS sequence"/>
</dbReference>
<keyword evidence="2" id="KW-1185">Reference proteome</keyword>
<proteinExistence type="predicted"/>
<accession>A0ABU7YW28</accession>
<name>A0ABU7YW28_9GAMM</name>
<dbReference type="RefSeq" id="WP_332614894.1">
    <property type="nucleotide sequence ID" value="NZ_JAXGFP010000002.1"/>
</dbReference>
<sequence length="59" mass="6556">MSQNHISLDLTDDQVTTARAGLDQLATALTGLVAIPDSERRNLIYMGPRSEVFVRQTLR</sequence>